<dbReference type="SMART" id="SM00028">
    <property type="entry name" value="TPR"/>
    <property type="match status" value="7"/>
</dbReference>
<evidence type="ECO:0000259" key="10">
    <source>
        <dbReference type="Pfam" id="PF25068"/>
    </source>
</evidence>
<dbReference type="SUPFAM" id="SSF48452">
    <property type="entry name" value="TPR-like"/>
    <property type="match status" value="3"/>
</dbReference>
<dbReference type="Proteomes" id="UP000515908">
    <property type="component" value="Chromosome 16"/>
</dbReference>
<dbReference type="GO" id="GO:0061512">
    <property type="term" value="P:protein localization to cilium"/>
    <property type="evidence" value="ECO:0007669"/>
    <property type="project" value="TreeGrafter"/>
</dbReference>
<feature type="repeat" description="TPR" evidence="4">
    <location>
        <begin position="885"/>
        <end position="918"/>
    </location>
</feature>
<keyword evidence="3 4" id="KW-0802">TPR repeat</keyword>
<name>A0A7G2CPU4_9TRYP</name>
<evidence type="ECO:0000256" key="4">
    <source>
        <dbReference type="PROSITE-ProRule" id="PRU00339"/>
    </source>
</evidence>
<protein>
    <submittedName>
        <fullName evidence="11">Tetratricopeptide repeat, putative</fullName>
    </submittedName>
</protein>
<feature type="domain" description="Tetratricopeptide repeat protein 21A/21B fifth ARM repeats" evidence="9">
    <location>
        <begin position="1234"/>
        <end position="1329"/>
    </location>
</feature>
<feature type="region of interest" description="Disordered" evidence="5">
    <location>
        <begin position="721"/>
        <end position="755"/>
    </location>
</feature>
<reference evidence="11 12" key="1">
    <citation type="submission" date="2020-08" db="EMBL/GenBank/DDBJ databases">
        <authorList>
            <person name="Newling K."/>
            <person name="Davey J."/>
            <person name="Forrester S."/>
        </authorList>
    </citation>
    <scope>NUCLEOTIDE SEQUENCE [LARGE SCALE GENOMIC DNA]</scope>
    <source>
        <strain evidence="12">Crithidia deanei Carvalho (ATCC PRA-265)</strain>
    </source>
</reference>
<evidence type="ECO:0000259" key="8">
    <source>
        <dbReference type="Pfam" id="PF25063"/>
    </source>
</evidence>
<evidence type="ECO:0000313" key="12">
    <source>
        <dbReference type="Proteomes" id="UP000515908"/>
    </source>
</evidence>
<dbReference type="Pfam" id="PF25063">
    <property type="entry name" value="ARM_TT21_C"/>
    <property type="match status" value="1"/>
</dbReference>
<feature type="repeat" description="TPR" evidence="4">
    <location>
        <begin position="1571"/>
        <end position="1604"/>
    </location>
</feature>
<feature type="region of interest" description="Disordered" evidence="5">
    <location>
        <begin position="1031"/>
        <end position="1057"/>
    </location>
</feature>
<keyword evidence="12" id="KW-1185">Reference proteome</keyword>
<dbReference type="InterPro" id="IPR056833">
    <property type="entry name" value="ARM_TT21_N"/>
</dbReference>
<evidence type="ECO:0000256" key="3">
    <source>
        <dbReference type="ARBA" id="ARBA00022803"/>
    </source>
</evidence>
<evidence type="ECO:0000259" key="9">
    <source>
        <dbReference type="Pfam" id="PF25064"/>
    </source>
</evidence>
<dbReference type="InterPro" id="IPR056835">
    <property type="entry name" value="ARM_TT21_5th"/>
</dbReference>
<feature type="domain" description="Tetratricopeptide repeat protein 21A/21B C-terminal ARM" evidence="8">
    <location>
        <begin position="1466"/>
        <end position="1650"/>
    </location>
</feature>
<dbReference type="VEuPathDB" id="TriTrypDB:ADEAN_000772700"/>
<dbReference type="PROSITE" id="PS50005">
    <property type="entry name" value="TPR"/>
    <property type="match status" value="2"/>
</dbReference>
<dbReference type="Pfam" id="PF25064">
    <property type="entry name" value="ARM_TT21_5th"/>
    <property type="match status" value="1"/>
</dbReference>
<dbReference type="Gene3D" id="1.25.40.10">
    <property type="entry name" value="Tetratricopeptide repeat domain"/>
    <property type="match status" value="5"/>
</dbReference>
<dbReference type="Pfam" id="PF13181">
    <property type="entry name" value="TPR_8"/>
    <property type="match status" value="1"/>
</dbReference>
<dbReference type="Pfam" id="PF14559">
    <property type="entry name" value="TPR_19"/>
    <property type="match status" value="1"/>
</dbReference>
<evidence type="ECO:0000259" key="7">
    <source>
        <dbReference type="Pfam" id="PF25062"/>
    </source>
</evidence>
<dbReference type="GO" id="GO:0035721">
    <property type="term" value="P:intraciliary retrograde transport"/>
    <property type="evidence" value="ECO:0007669"/>
    <property type="project" value="TreeGrafter"/>
</dbReference>
<feature type="compositionally biased region" description="Acidic residues" evidence="5">
    <location>
        <begin position="1432"/>
        <end position="1444"/>
    </location>
</feature>
<dbReference type="InterPro" id="IPR011990">
    <property type="entry name" value="TPR-like_helical_dom_sf"/>
</dbReference>
<proteinExistence type="inferred from homology"/>
<organism evidence="11 12">
    <name type="scientific">Angomonas deanei</name>
    <dbReference type="NCBI Taxonomy" id="59799"/>
    <lineage>
        <taxon>Eukaryota</taxon>
        <taxon>Discoba</taxon>
        <taxon>Euglenozoa</taxon>
        <taxon>Kinetoplastea</taxon>
        <taxon>Metakinetoplastina</taxon>
        <taxon>Trypanosomatida</taxon>
        <taxon>Trypanosomatidae</taxon>
        <taxon>Strigomonadinae</taxon>
        <taxon>Angomonas</taxon>
    </lineage>
</organism>
<dbReference type="GO" id="GO:0030991">
    <property type="term" value="C:intraciliary transport particle A"/>
    <property type="evidence" value="ECO:0007669"/>
    <property type="project" value="TreeGrafter"/>
</dbReference>
<keyword evidence="2" id="KW-0677">Repeat</keyword>
<feature type="domain" description="Tetratricopeptide repeat protein 21A/21B second ARM" evidence="6">
    <location>
        <begin position="350"/>
        <end position="652"/>
    </location>
</feature>
<dbReference type="InterPro" id="IPR056832">
    <property type="entry name" value="ARM_TT21_2nd"/>
</dbReference>
<feature type="domain" description="Tetratricopeptide repeat protein 21A/21B N-terminal ARM repeat" evidence="7">
    <location>
        <begin position="140"/>
        <end position="293"/>
    </location>
</feature>
<dbReference type="PANTHER" id="PTHR14699:SF0">
    <property type="entry name" value="TETRATRICOPEPTIDE REPEAT PROTEIN 21 HOMOLOG"/>
    <property type="match status" value="1"/>
</dbReference>
<feature type="domain" description="Tetratricopeptide repeat protein 21A/21B N-terminal ARM repeat" evidence="7">
    <location>
        <begin position="14"/>
        <end position="111"/>
    </location>
</feature>
<feature type="region of interest" description="Disordered" evidence="5">
    <location>
        <begin position="1417"/>
        <end position="1444"/>
    </location>
</feature>
<dbReference type="Pfam" id="PF25062">
    <property type="entry name" value="ARM_TT21_N"/>
    <property type="match status" value="2"/>
</dbReference>
<comment type="similarity">
    <text evidence="1">Belongs to the TTC21 family.</text>
</comment>
<gene>
    <name evidence="11" type="ORF">ADEAN_000772700</name>
</gene>
<feature type="domain" description="Tetratricopeptide repeat protein 21A/21B fourth ARM" evidence="10">
    <location>
        <begin position="935"/>
        <end position="1121"/>
    </location>
</feature>
<dbReference type="PANTHER" id="PTHR14699">
    <property type="entry name" value="STI2 PROTEIN-RELATED"/>
    <property type="match status" value="1"/>
</dbReference>
<dbReference type="Pfam" id="PF25058">
    <property type="entry name" value="ARM_TT21"/>
    <property type="match status" value="1"/>
</dbReference>
<evidence type="ECO:0000259" key="6">
    <source>
        <dbReference type="Pfam" id="PF25060"/>
    </source>
</evidence>
<evidence type="ECO:0000256" key="1">
    <source>
        <dbReference type="ARBA" id="ARBA00010935"/>
    </source>
</evidence>
<accession>A0A7G2CPU4</accession>
<dbReference type="SUPFAM" id="SSF81901">
    <property type="entry name" value="HCP-like"/>
    <property type="match status" value="1"/>
</dbReference>
<dbReference type="Pfam" id="PF25068">
    <property type="entry name" value="ARM_TT21_4th"/>
    <property type="match status" value="1"/>
</dbReference>
<dbReference type="InterPro" id="IPR056834">
    <property type="entry name" value="ARM_TT21_C"/>
</dbReference>
<dbReference type="Pfam" id="PF25060">
    <property type="entry name" value="ARM_TT21_2nd"/>
    <property type="match status" value="1"/>
</dbReference>
<dbReference type="GO" id="GO:0005929">
    <property type="term" value="C:cilium"/>
    <property type="evidence" value="ECO:0007669"/>
    <property type="project" value="GOC"/>
</dbReference>
<dbReference type="OrthoDB" id="10259630at2759"/>
<dbReference type="EMBL" id="LR877160">
    <property type="protein sequence ID" value="CAD2220212.1"/>
    <property type="molecule type" value="Genomic_DNA"/>
</dbReference>
<dbReference type="InterPro" id="IPR040364">
    <property type="entry name" value="TTC21A/TTC21B"/>
</dbReference>
<sequence length="1665" mass="185762">MTDSELRISYAALQYFVREQYWGHAEEVCNTIIKRSDDALFRVWRAACQWKQGGTAEALRELKTIETTFQSKQNHKFAYIPALQALLLLYRTNQDKEGTLNIELKLEKEKSDLQDDPNHNSTEFDEFGNSIYNNKANGWIDAAGLLYAIGEVNSAREILLLFNDNFTQKHRNSYTNLSTWRGWVDLATSRGALLEKSGTAFQWALNAEKNNTGSTTLNTNTVDLSEFTSEATTSAKNTDVNAALGRVAYLEKKFQLGPAQELLNKIIVQHPQFTPALVTKSRLMMRAEDWTQSLEIARRVLNTNSTTNPAAATSFSPITSSCNNALEALIMETLYYMVKENRPGAAVFNLNKVFELAKKREPRNANLFYQVSRCFSRLGDTRLELINICVKFAETATQIAQNYFMQYINAGGQQHLVHVGEYWCEVGYQQMLKGDYKTALLTFKKAANLTDTLGPLLGTISANIKMNKLEEANRNLILCNELHSINERHAQLSLLNAQVVWRFKKDEKKTILHLDQAAEAIKHEMNNPNGVTSKTAGTALNTLLLNYNNSGLLFFIHLNPSVTLETVREYMQHARNEPPDPSFRVPDVNAEKCKKLLQPLLQNAPGCIEAQVLLARLHYISGEIHPCQKIIKLCLAQEEVMAEVYLLSAQVCMYTNNVKLAKQSLEQALTIDFDLKDQPFFNLLQGIVLGQSNQPKKALESLEASLRITNDYNEAVQKMQAGNKDTGATPSTPSKSSGPSTGEPQTPGEASESTAATATNTNVLTTSTGHPVKPLSIPDQVTLYLQIAQTHLRLHDADEARQVLSKCNVLFLNTKQQGRVQIAQAMLTARTSVDKAVELLKSVPQNSPFYVPARSQLAKMYLMHKFDYDKYAQCFEEMVEQVPTPQSYLELGEAYNTIQEPEKAITAYEKARVLLASGSATGSTGTSAQSLSSDLSVRIGRALVSTHDFEKAVKYYNDAILADELLFSVRADLALLYSHLHDVPRAVATLRGAPQYVRKMDKEEDIAFSIDRVNCCLLLYKIMRREADAGATTVNPTTSDASKKADDNVNENGELATEKKTLAEEAKEALLKAKQGQQFVLEFKLRGETRETLLQQKAIMATIHTELARHLLKGHNVDAAAVEEAKNLLVDALKFDEIHEDALTVLARLNLVHLHDYDRSEELCNQALKINPKNDDATMLLADAVVARGKVDDAALYFQQMLETQSSLVLRKNKASKTMPAPPSTTSHAMEFVSHYEALIKYIELLRRVGRLEEVEKVLEKADQMWAAVQPGGHQREPNPGLSFSRALYLEYTNHKAEALRLYSQARTPASLENPYYVRSLVHMILIYLVPTSEDLWVKGDDKTKNENIRNAEKLLLLVPHGETRQVLLGFVMLASKVPAKVESAMQIFLSIIDMYNEGIPITSAAGDAKVAAAATHAVSPKKRPSRGPQASDEETDEESDDEDALLLQGAAELEAQAAAKRGATLAAAMSATRIHKYAFLGLAITLCVLGQEQASKNIIRKLLEEVGEESPSGEGTPTMAATSTKALQFAEQDVVERAQLLDVHMDIQANRLEEAKVTLKKILDKNQSCSNAWDSQGMLQERQKQYKEASESYRRAWELLKEGDPNIGYRLALNYLKAGDAVKAIDVSRTVLEKSVNYPKIEEEVMEVAYGMLRPLKKKKKKKM</sequence>
<evidence type="ECO:0000256" key="5">
    <source>
        <dbReference type="SAM" id="MobiDB-lite"/>
    </source>
</evidence>
<dbReference type="InterPro" id="IPR019734">
    <property type="entry name" value="TPR_rpt"/>
</dbReference>
<dbReference type="InterPro" id="IPR056836">
    <property type="entry name" value="ARM_TT21_4th"/>
</dbReference>
<evidence type="ECO:0000256" key="2">
    <source>
        <dbReference type="ARBA" id="ARBA00022737"/>
    </source>
</evidence>
<feature type="compositionally biased region" description="Low complexity" evidence="5">
    <location>
        <begin position="726"/>
        <end position="755"/>
    </location>
</feature>
<evidence type="ECO:0000313" key="11">
    <source>
        <dbReference type="EMBL" id="CAD2220212.1"/>
    </source>
</evidence>